<dbReference type="GO" id="GO:0070006">
    <property type="term" value="F:metalloaminopeptidase activity"/>
    <property type="evidence" value="ECO:0007669"/>
    <property type="project" value="TreeGrafter"/>
</dbReference>
<keyword evidence="10 11" id="KW-0482">Metalloprotease</keyword>
<dbReference type="EC" id="3.4.11.21" evidence="4"/>
<dbReference type="PRINTS" id="PR00932">
    <property type="entry name" value="AMINO1PTASE"/>
</dbReference>
<gene>
    <name evidence="12" type="ORF">LAME_0D02718G</name>
</gene>
<dbReference type="Gene3D" id="2.30.250.10">
    <property type="entry name" value="Aminopeptidase i, Domain 2"/>
    <property type="match status" value="1"/>
</dbReference>
<reference evidence="13" key="1">
    <citation type="submission" date="2016-03" db="EMBL/GenBank/DDBJ databases">
        <authorList>
            <person name="Devillers Hugo."/>
        </authorList>
    </citation>
    <scope>NUCLEOTIDE SEQUENCE [LARGE SCALE GENOMIC DNA]</scope>
</reference>
<evidence type="ECO:0000256" key="10">
    <source>
        <dbReference type="ARBA" id="ARBA00023049"/>
    </source>
</evidence>
<proteinExistence type="inferred from homology"/>
<dbReference type="Pfam" id="PF02127">
    <property type="entry name" value="Peptidase_M18"/>
    <property type="match status" value="1"/>
</dbReference>
<evidence type="ECO:0000256" key="9">
    <source>
        <dbReference type="ARBA" id="ARBA00022833"/>
    </source>
</evidence>
<dbReference type="NCBIfam" id="NF002759">
    <property type="entry name" value="PRK02813.1"/>
    <property type="match status" value="1"/>
</dbReference>
<evidence type="ECO:0000256" key="11">
    <source>
        <dbReference type="RuleBase" id="RU004386"/>
    </source>
</evidence>
<keyword evidence="8 11" id="KW-0378">Hydrolase</keyword>
<evidence type="ECO:0000256" key="5">
    <source>
        <dbReference type="ARBA" id="ARBA00022438"/>
    </source>
</evidence>
<name>A0A1G4J7D4_9SACH</name>
<dbReference type="SUPFAM" id="SSF53187">
    <property type="entry name" value="Zn-dependent exopeptidases"/>
    <property type="match status" value="1"/>
</dbReference>
<protein>
    <recommendedName>
        <fullName evidence="4">aspartyl aminopeptidase</fullName>
        <ecNumber evidence="4">3.4.11.21</ecNumber>
    </recommendedName>
</protein>
<organism evidence="12 13">
    <name type="scientific">Lachancea meyersii CBS 8951</name>
    <dbReference type="NCBI Taxonomy" id="1266667"/>
    <lineage>
        <taxon>Eukaryota</taxon>
        <taxon>Fungi</taxon>
        <taxon>Dikarya</taxon>
        <taxon>Ascomycota</taxon>
        <taxon>Saccharomycotina</taxon>
        <taxon>Saccharomycetes</taxon>
        <taxon>Saccharomycetales</taxon>
        <taxon>Saccharomycetaceae</taxon>
        <taxon>Lachancea</taxon>
    </lineage>
</organism>
<dbReference type="GO" id="GO:0000324">
    <property type="term" value="C:fungal-type vacuole"/>
    <property type="evidence" value="ECO:0007669"/>
    <property type="project" value="TreeGrafter"/>
</dbReference>
<dbReference type="InterPro" id="IPR023358">
    <property type="entry name" value="Peptidase_M18_dom2"/>
</dbReference>
<evidence type="ECO:0000256" key="7">
    <source>
        <dbReference type="ARBA" id="ARBA00022723"/>
    </source>
</evidence>
<evidence type="ECO:0000256" key="1">
    <source>
        <dbReference type="ARBA" id="ARBA00001335"/>
    </source>
</evidence>
<dbReference type="EMBL" id="LT598482">
    <property type="protein sequence ID" value="SCU85773.1"/>
    <property type="molecule type" value="Genomic_DNA"/>
</dbReference>
<evidence type="ECO:0000256" key="6">
    <source>
        <dbReference type="ARBA" id="ARBA00022670"/>
    </source>
</evidence>
<sequence>MLRLHLRKESKMDVNNVEYPEEFVKFLNASPTPFHAVKNIKDHLLQHNFQQLREEENWFSILDQGKGYFVTRNDSAIIAFVVGKQYVGGNPFAIVGAHTDSPVLKIKPISKRTNEKYDLIGVECYGGGIWHSWFDADLALAGRVIYRKDSTEGYQLETKLVDLKKPLLKIPTLAIHLDRDVNQKFEFDKENQLLPIAGLQAKQVNADAHCPAQEAQSDTFFSIKSVVERHHRDLVDMVAKELEIKSEQIEDFELTLYDHKASCLGGLHDEFVFSGRLDNLTSCFTGMYSLTDSIQEGKDSRCVKVLACFDHEEIGSSSAQGADSNFLPSVLERLAIPKWHSQTDTEALGEVNLMKLAARKSFFLSSDVAHAVHPNYAGKYEVNHKPMIGSGPVIKINANQRYMTNTPGLVLVKALADRAKIPLQLFVVSNTSPCGSTIGPIIASKTGIQTLDLGNPVLSMHSIRETGGSDDLQSQIELFREFYQNGTEILESGYVKT</sequence>
<dbReference type="SUPFAM" id="SSF101821">
    <property type="entry name" value="Aminopeptidase/glucanase lid domain"/>
    <property type="match status" value="1"/>
</dbReference>
<dbReference type="InterPro" id="IPR001948">
    <property type="entry name" value="Peptidase_M18"/>
</dbReference>
<dbReference type="GO" id="GO:0008270">
    <property type="term" value="F:zinc ion binding"/>
    <property type="evidence" value="ECO:0007669"/>
    <property type="project" value="InterPro"/>
</dbReference>
<keyword evidence="5 11" id="KW-0031">Aminopeptidase</keyword>
<keyword evidence="6 11" id="KW-0645">Protease</keyword>
<dbReference type="OrthoDB" id="9880441at2759"/>
<comment type="catalytic activity">
    <reaction evidence="1">
        <text>Release of an N-terminal aspartate or glutamate from a peptide, with a preference for aspartate.</text>
        <dbReference type="EC" id="3.4.11.21"/>
    </reaction>
</comment>
<evidence type="ECO:0000256" key="3">
    <source>
        <dbReference type="ARBA" id="ARBA00008290"/>
    </source>
</evidence>
<dbReference type="CDD" id="cd05658">
    <property type="entry name" value="M18_DAP"/>
    <property type="match status" value="1"/>
</dbReference>
<evidence type="ECO:0000313" key="12">
    <source>
        <dbReference type="EMBL" id="SCU85773.1"/>
    </source>
</evidence>
<dbReference type="Gene3D" id="3.40.630.10">
    <property type="entry name" value="Zn peptidases"/>
    <property type="match status" value="1"/>
</dbReference>
<dbReference type="GO" id="GO:0006508">
    <property type="term" value="P:proteolysis"/>
    <property type="evidence" value="ECO:0007669"/>
    <property type="project" value="UniProtKB-KW"/>
</dbReference>
<accession>A0A1G4J7D4</accession>
<comment type="similarity">
    <text evidence="3 11">Belongs to the peptidase M18 family.</text>
</comment>
<comment type="cofactor">
    <cofactor evidence="2">
        <name>Zn(2+)</name>
        <dbReference type="ChEBI" id="CHEBI:29105"/>
    </cofactor>
</comment>
<evidence type="ECO:0000256" key="4">
    <source>
        <dbReference type="ARBA" id="ARBA00011965"/>
    </source>
</evidence>
<evidence type="ECO:0000256" key="2">
    <source>
        <dbReference type="ARBA" id="ARBA00001947"/>
    </source>
</evidence>
<dbReference type="Proteomes" id="UP000191144">
    <property type="component" value="Chromosome D"/>
</dbReference>
<evidence type="ECO:0000313" key="13">
    <source>
        <dbReference type="Proteomes" id="UP000191144"/>
    </source>
</evidence>
<dbReference type="FunFam" id="2.30.250.10:FF:000001">
    <property type="entry name" value="Aspartyl aminopeptidase 1"/>
    <property type="match status" value="1"/>
</dbReference>
<evidence type="ECO:0000256" key="8">
    <source>
        <dbReference type="ARBA" id="ARBA00022801"/>
    </source>
</evidence>
<dbReference type="AlphaFoldDB" id="A0A1G4J7D4"/>
<keyword evidence="7 11" id="KW-0479">Metal-binding</keyword>
<dbReference type="PANTHER" id="PTHR28570">
    <property type="entry name" value="ASPARTYL AMINOPEPTIDASE"/>
    <property type="match status" value="1"/>
</dbReference>
<keyword evidence="13" id="KW-1185">Reference proteome</keyword>
<keyword evidence="9 11" id="KW-0862">Zinc</keyword>
<dbReference type="PANTHER" id="PTHR28570:SF3">
    <property type="entry name" value="ASPARTYL AMINOPEPTIDASE"/>
    <property type="match status" value="1"/>
</dbReference>